<dbReference type="GO" id="GO:0005886">
    <property type="term" value="C:plasma membrane"/>
    <property type="evidence" value="ECO:0007669"/>
    <property type="project" value="TreeGrafter"/>
</dbReference>
<sequence>IVYIESDFAERNDGDSFGRIRINCSSNQPVKYEQDVKRPFSGMEVMFRKRILPDNLLHEVSARFPKTLGVTGEGLLAFSGTYIFSSDSWSFPITLNITTPSRGSAFASEVYHDTEIELDLLIFDNYASCQTKVSRSYVYFVNIGGANNPTETKLLTHCLNMTMVNSCGTKHFGTNCNQKRYCQKISPFHQNGMFRCSNGDVSRDLEYFQDINTDIQQNMSKIWDPSLVIIIEKEDHSLEFKIPEKYEEADEEVKNAEHNSTPNEFLLEPGNIALYDKQIARFECHFIHYVLVTPVVWNVGWRNGTKTPLLVDYGENTTEETRFVNNYLYGGKLEKITVAIKSSHLEFQITGEMVNITCEMWYWDSEELASSIKTIEVKASQQPMFDDGPVKYVETGETLRLECLERNGIPHVEYKWEFEGEAYDEHNTKLIWNNESERFASVLEIRRIGKSYSGEYTCIAHNFWGEARKTFEVTVDDSVNKLWLALSITSVFLIFVLVVALAGLYELYVRQRVR</sequence>
<dbReference type="Proteomes" id="UP000708208">
    <property type="component" value="Unassembled WGS sequence"/>
</dbReference>
<dbReference type="OrthoDB" id="5843397at2759"/>
<keyword evidence="2" id="KW-1015">Disulfide bond</keyword>
<dbReference type="Pfam" id="PF00047">
    <property type="entry name" value="ig"/>
    <property type="match status" value="1"/>
</dbReference>
<name>A0A8J2JMV5_9HEXA</name>
<evidence type="ECO:0000256" key="3">
    <source>
        <dbReference type="ARBA" id="ARBA00023319"/>
    </source>
</evidence>
<keyword evidence="4" id="KW-0812">Transmembrane</keyword>
<proteinExistence type="predicted"/>
<keyword evidence="1" id="KW-0732">Signal</keyword>
<feature type="transmembrane region" description="Helical" evidence="4">
    <location>
        <begin position="482"/>
        <end position="505"/>
    </location>
</feature>
<dbReference type="AlphaFoldDB" id="A0A8J2JMV5"/>
<evidence type="ECO:0000313" key="7">
    <source>
        <dbReference type="Proteomes" id="UP000708208"/>
    </source>
</evidence>
<accession>A0A8J2JMV5</accession>
<evidence type="ECO:0000256" key="1">
    <source>
        <dbReference type="ARBA" id="ARBA00022729"/>
    </source>
</evidence>
<dbReference type="InterPro" id="IPR013151">
    <property type="entry name" value="Immunoglobulin_dom"/>
</dbReference>
<dbReference type="SMART" id="SM00409">
    <property type="entry name" value="IG"/>
    <property type="match status" value="1"/>
</dbReference>
<evidence type="ECO:0000256" key="4">
    <source>
        <dbReference type="SAM" id="Phobius"/>
    </source>
</evidence>
<dbReference type="InterPro" id="IPR050958">
    <property type="entry name" value="Cell_Adh-Cytoskel_Orgn"/>
</dbReference>
<dbReference type="PROSITE" id="PS50835">
    <property type="entry name" value="IG_LIKE"/>
    <property type="match status" value="1"/>
</dbReference>
<dbReference type="GO" id="GO:0007156">
    <property type="term" value="P:homophilic cell adhesion via plasma membrane adhesion molecules"/>
    <property type="evidence" value="ECO:0007669"/>
    <property type="project" value="TreeGrafter"/>
</dbReference>
<keyword evidence="4" id="KW-1133">Transmembrane helix</keyword>
<dbReference type="PANTHER" id="PTHR45080">
    <property type="entry name" value="CONTACTIN 5"/>
    <property type="match status" value="1"/>
</dbReference>
<evidence type="ECO:0000259" key="5">
    <source>
        <dbReference type="PROSITE" id="PS50835"/>
    </source>
</evidence>
<feature type="non-terminal residue" evidence="6">
    <location>
        <position position="1"/>
    </location>
</feature>
<dbReference type="InterPro" id="IPR003599">
    <property type="entry name" value="Ig_sub"/>
</dbReference>
<comment type="caution">
    <text evidence="6">The sequence shown here is derived from an EMBL/GenBank/DDBJ whole genome shotgun (WGS) entry which is preliminary data.</text>
</comment>
<organism evidence="6 7">
    <name type="scientific">Allacma fusca</name>
    <dbReference type="NCBI Taxonomy" id="39272"/>
    <lineage>
        <taxon>Eukaryota</taxon>
        <taxon>Metazoa</taxon>
        <taxon>Ecdysozoa</taxon>
        <taxon>Arthropoda</taxon>
        <taxon>Hexapoda</taxon>
        <taxon>Collembola</taxon>
        <taxon>Symphypleona</taxon>
        <taxon>Sminthuridae</taxon>
        <taxon>Allacma</taxon>
    </lineage>
</organism>
<evidence type="ECO:0000313" key="6">
    <source>
        <dbReference type="EMBL" id="CAG7720410.1"/>
    </source>
</evidence>
<keyword evidence="4" id="KW-0472">Membrane</keyword>
<feature type="domain" description="Ig-like" evidence="5">
    <location>
        <begin position="383"/>
        <end position="476"/>
    </location>
</feature>
<evidence type="ECO:0000256" key="2">
    <source>
        <dbReference type="ARBA" id="ARBA00023157"/>
    </source>
</evidence>
<dbReference type="InterPro" id="IPR007110">
    <property type="entry name" value="Ig-like_dom"/>
</dbReference>
<gene>
    <name evidence="6" type="ORF">AFUS01_LOCUS9687</name>
</gene>
<keyword evidence="7" id="KW-1185">Reference proteome</keyword>
<reference evidence="6" key="1">
    <citation type="submission" date="2021-06" db="EMBL/GenBank/DDBJ databases">
        <authorList>
            <person name="Hodson N. C."/>
            <person name="Mongue J. A."/>
            <person name="Jaron S. K."/>
        </authorList>
    </citation>
    <scope>NUCLEOTIDE SEQUENCE</scope>
</reference>
<protein>
    <recommendedName>
        <fullName evidence="5">Ig-like domain-containing protein</fullName>
    </recommendedName>
</protein>
<keyword evidence="3" id="KW-0393">Immunoglobulin domain</keyword>
<dbReference type="PANTHER" id="PTHR45080:SF8">
    <property type="entry name" value="IG-LIKE DOMAIN-CONTAINING PROTEIN"/>
    <property type="match status" value="1"/>
</dbReference>
<dbReference type="EMBL" id="CAJVCH010070378">
    <property type="protein sequence ID" value="CAG7720410.1"/>
    <property type="molecule type" value="Genomic_DNA"/>
</dbReference>